<sequence length="35" mass="4102">EKDSIKAMRAYLSEGEWVNVEAALRTNIGKRFYRV</sequence>
<comment type="caution">
    <text evidence="1">The sequence shown here is derived from an EMBL/GenBank/DDBJ whole genome shotgun (WGS) entry which is preliminary data.</text>
</comment>
<reference evidence="1" key="1">
    <citation type="journal article" date="2015" name="Nature">
        <title>Complex archaea that bridge the gap between prokaryotes and eukaryotes.</title>
        <authorList>
            <person name="Spang A."/>
            <person name="Saw J.H."/>
            <person name="Jorgensen S.L."/>
            <person name="Zaremba-Niedzwiedzka K."/>
            <person name="Martijn J."/>
            <person name="Lind A.E."/>
            <person name="van Eijk R."/>
            <person name="Schleper C."/>
            <person name="Guy L."/>
            <person name="Ettema T.J."/>
        </authorList>
    </citation>
    <scope>NUCLEOTIDE SEQUENCE</scope>
</reference>
<protein>
    <submittedName>
        <fullName evidence="1">Uncharacterized protein</fullName>
    </submittedName>
</protein>
<organism evidence="1">
    <name type="scientific">marine sediment metagenome</name>
    <dbReference type="NCBI Taxonomy" id="412755"/>
    <lineage>
        <taxon>unclassified sequences</taxon>
        <taxon>metagenomes</taxon>
        <taxon>ecological metagenomes</taxon>
    </lineage>
</organism>
<proteinExistence type="predicted"/>
<name>A0A0F9EM14_9ZZZZ</name>
<accession>A0A0F9EM14</accession>
<dbReference type="AlphaFoldDB" id="A0A0F9EM14"/>
<dbReference type="EMBL" id="LAZR01034208">
    <property type="protein sequence ID" value="KKL45945.1"/>
    <property type="molecule type" value="Genomic_DNA"/>
</dbReference>
<gene>
    <name evidence="1" type="ORF">LCGC14_2350510</name>
</gene>
<feature type="non-terminal residue" evidence="1">
    <location>
        <position position="1"/>
    </location>
</feature>
<evidence type="ECO:0000313" key="1">
    <source>
        <dbReference type="EMBL" id="KKL45945.1"/>
    </source>
</evidence>